<dbReference type="Gene3D" id="6.10.250.290">
    <property type="match status" value="1"/>
</dbReference>
<dbReference type="Pfam" id="PF00466">
    <property type="entry name" value="Ribosomal_L10"/>
    <property type="match status" value="1"/>
</dbReference>
<evidence type="ECO:0000256" key="4">
    <source>
        <dbReference type="ARBA" id="ARBA00023274"/>
    </source>
</evidence>
<evidence type="ECO:0000256" key="5">
    <source>
        <dbReference type="ARBA" id="ARBA00035202"/>
    </source>
</evidence>
<comment type="caution">
    <text evidence="7">The sequence shown here is derived from an EMBL/GenBank/DDBJ whole genome shotgun (WGS) entry which is preliminary data.</text>
</comment>
<dbReference type="InterPro" id="IPR002363">
    <property type="entry name" value="Ribosomal_uL10_CS_bac"/>
</dbReference>
<comment type="similarity">
    <text evidence="2 6">Belongs to the universal ribosomal protein uL10 family.</text>
</comment>
<accession>A0A832AE08</accession>
<keyword evidence="6" id="KW-0699">rRNA-binding</keyword>
<dbReference type="PROSITE" id="PS01109">
    <property type="entry name" value="RIBOSOMAL_L10"/>
    <property type="match status" value="1"/>
</dbReference>
<keyword evidence="6" id="KW-0694">RNA-binding</keyword>
<sequence length="183" mass="19943">MRLGPSVKEGVLKKGKKIEIVGTISKNLENAQAVFLVDYSGVDVKKLESIREQVKELGDTFNVIKNTLVAKATQDTKWSNILSLLEGPNAFAVSYNDPIALAKLLLKAEKGIEKLQLKSAVMYGNVFSHDQIEAISKLPSREVLLAMLLGVMNAPARGLVSVLAGVLRKPLYALNAIKEQKSK</sequence>
<dbReference type="NCBIfam" id="NF000955">
    <property type="entry name" value="PRK00099.1-1"/>
    <property type="match status" value="1"/>
</dbReference>
<dbReference type="AlphaFoldDB" id="A0A832AE08"/>
<dbReference type="SUPFAM" id="SSF160369">
    <property type="entry name" value="Ribosomal protein L10-like"/>
    <property type="match status" value="1"/>
</dbReference>
<dbReference type="InterPro" id="IPR047865">
    <property type="entry name" value="Ribosomal_uL10_bac_type"/>
</dbReference>
<evidence type="ECO:0000256" key="3">
    <source>
        <dbReference type="ARBA" id="ARBA00022980"/>
    </source>
</evidence>
<dbReference type="GO" id="GO:0070180">
    <property type="term" value="F:large ribosomal subunit rRNA binding"/>
    <property type="evidence" value="ECO:0007669"/>
    <property type="project" value="UniProtKB-UniRule"/>
</dbReference>
<comment type="function">
    <text evidence="1 6">Forms part of the ribosomal stalk, playing a central role in the interaction of the ribosome with GTP-bound translation factors.</text>
</comment>
<dbReference type="EMBL" id="DTPL01000030">
    <property type="protein sequence ID" value="HGA37280.1"/>
    <property type="molecule type" value="Genomic_DNA"/>
</dbReference>
<reference evidence="7" key="1">
    <citation type="journal article" date="2020" name="mSystems">
        <title>Genome- and Community-Level Interaction Insights into Carbon Utilization and Element Cycling Functions of Hydrothermarchaeota in Hydrothermal Sediment.</title>
        <authorList>
            <person name="Zhou Z."/>
            <person name="Liu Y."/>
            <person name="Xu W."/>
            <person name="Pan J."/>
            <person name="Luo Z.H."/>
            <person name="Li M."/>
        </authorList>
    </citation>
    <scope>NUCLEOTIDE SEQUENCE [LARGE SCALE GENOMIC DNA]</scope>
    <source>
        <strain evidence="7">SpSt-972</strain>
    </source>
</reference>
<dbReference type="GO" id="GO:0006412">
    <property type="term" value="P:translation"/>
    <property type="evidence" value="ECO:0007669"/>
    <property type="project" value="UniProtKB-UniRule"/>
</dbReference>
<dbReference type="PANTHER" id="PTHR11560">
    <property type="entry name" value="39S RIBOSOMAL PROTEIN L10, MITOCHONDRIAL"/>
    <property type="match status" value="1"/>
</dbReference>
<dbReference type="Gene3D" id="3.30.70.1730">
    <property type="match status" value="1"/>
</dbReference>
<evidence type="ECO:0000313" key="7">
    <source>
        <dbReference type="EMBL" id="HGA37280.1"/>
    </source>
</evidence>
<dbReference type="HAMAP" id="MF_00362">
    <property type="entry name" value="Ribosomal_uL10"/>
    <property type="match status" value="1"/>
</dbReference>
<protein>
    <recommendedName>
        <fullName evidence="5 6">Large ribosomal subunit protein uL10</fullName>
    </recommendedName>
</protein>
<dbReference type="InterPro" id="IPR022973">
    <property type="entry name" value="Ribosomal_uL10_bac"/>
</dbReference>
<name>A0A832AE08_DESAE</name>
<organism evidence="7">
    <name type="scientific">Desulfurella acetivorans</name>
    <dbReference type="NCBI Taxonomy" id="33002"/>
    <lineage>
        <taxon>Bacteria</taxon>
        <taxon>Pseudomonadati</taxon>
        <taxon>Campylobacterota</taxon>
        <taxon>Desulfurellia</taxon>
        <taxon>Desulfurellales</taxon>
        <taxon>Desulfurellaceae</taxon>
        <taxon>Desulfurella</taxon>
    </lineage>
</organism>
<keyword evidence="4 6" id="KW-0687">Ribonucleoprotein</keyword>
<evidence type="ECO:0000256" key="2">
    <source>
        <dbReference type="ARBA" id="ARBA00008889"/>
    </source>
</evidence>
<gene>
    <name evidence="6" type="primary">rplJ</name>
    <name evidence="7" type="ORF">ENX80_00460</name>
</gene>
<dbReference type="InterPro" id="IPR001790">
    <property type="entry name" value="Ribosomal_uL10"/>
</dbReference>
<evidence type="ECO:0000256" key="6">
    <source>
        <dbReference type="HAMAP-Rule" id="MF_00362"/>
    </source>
</evidence>
<dbReference type="InterPro" id="IPR043141">
    <property type="entry name" value="Ribosomal_uL10-like_sf"/>
</dbReference>
<comment type="subunit">
    <text evidence="6">Part of the ribosomal stalk of the 50S ribosomal subunit. The N-terminus interacts with L11 and the large rRNA to form the base of the stalk. The C-terminus forms an elongated spine to which L12 dimers bind in a sequential fashion forming a multimeric L10(L12)X complex.</text>
</comment>
<evidence type="ECO:0000256" key="1">
    <source>
        <dbReference type="ARBA" id="ARBA00002633"/>
    </source>
</evidence>
<dbReference type="GO" id="GO:0015934">
    <property type="term" value="C:large ribosomal subunit"/>
    <property type="evidence" value="ECO:0007669"/>
    <property type="project" value="InterPro"/>
</dbReference>
<dbReference type="CDD" id="cd05797">
    <property type="entry name" value="Ribosomal_L10"/>
    <property type="match status" value="1"/>
</dbReference>
<keyword evidence="3 6" id="KW-0689">Ribosomal protein</keyword>
<proteinExistence type="inferred from homology"/>
<dbReference type="GO" id="GO:0003735">
    <property type="term" value="F:structural constituent of ribosome"/>
    <property type="evidence" value="ECO:0007669"/>
    <property type="project" value="InterPro"/>
</dbReference>